<dbReference type="Gene3D" id="1.10.167.10">
    <property type="entry name" value="Regulator of G-protein Signalling 4, domain 2"/>
    <property type="match status" value="1"/>
</dbReference>
<protein>
    <recommendedName>
        <fullName evidence="10">Axin-1-like protein</fullName>
    </recommendedName>
</protein>
<evidence type="ECO:0000256" key="5">
    <source>
        <dbReference type="SAM" id="MobiDB-lite"/>
    </source>
</evidence>
<dbReference type="GO" id="GO:0019901">
    <property type="term" value="F:protein kinase binding"/>
    <property type="evidence" value="ECO:0007669"/>
    <property type="project" value="TreeGrafter"/>
</dbReference>
<dbReference type="PANTHER" id="PTHR46102:SF2">
    <property type="entry name" value="AXIN"/>
    <property type="match status" value="1"/>
</dbReference>
<feature type="region of interest" description="Disordered" evidence="5">
    <location>
        <begin position="297"/>
        <end position="345"/>
    </location>
</feature>
<dbReference type="Proteomes" id="UP000285301">
    <property type="component" value="Unassembled WGS sequence"/>
</dbReference>
<proteinExistence type="predicted"/>
<accession>A0A443R1P3</accession>
<dbReference type="GO" id="GO:0005737">
    <property type="term" value="C:cytoplasm"/>
    <property type="evidence" value="ECO:0007669"/>
    <property type="project" value="UniProtKB-SubCell"/>
</dbReference>
<dbReference type="GO" id="GO:0031625">
    <property type="term" value="F:ubiquitin protein ligase binding"/>
    <property type="evidence" value="ECO:0007669"/>
    <property type="project" value="TreeGrafter"/>
</dbReference>
<dbReference type="GO" id="GO:0016055">
    <property type="term" value="P:Wnt signaling pathway"/>
    <property type="evidence" value="ECO:0007669"/>
    <property type="project" value="UniProtKB-KW"/>
</dbReference>
<reference evidence="8 9" key="1">
    <citation type="journal article" date="2018" name="Gigascience">
        <title>Genomes of trombidid mites reveal novel predicted allergens and laterally-transferred genes associated with secondary metabolism.</title>
        <authorList>
            <person name="Dong X."/>
            <person name="Chaisiri K."/>
            <person name="Xia D."/>
            <person name="Armstrong S.D."/>
            <person name="Fang Y."/>
            <person name="Donnelly M.J."/>
            <person name="Kadowaki T."/>
            <person name="McGarry J.W."/>
            <person name="Darby A.C."/>
            <person name="Makepeace B.L."/>
        </authorList>
    </citation>
    <scope>NUCLEOTIDE SEQUENCE [LARGE SCALE GENOMIC DNA]</scope>
    <source>
        <strain evidence="8">UoL-WK</strain>
    </source>
</reference>
<feature type="compositionally biased region" description="Low complexity" evidence="5">
    <location>
        <begin position="333"/>
        <end position="345"/>
    </location>
</feature>
<sequence length="558" mass="65044">MSVIRSEQGAKANCPNRRERWLHSNDCKTPSKWSQDFRSLIDDYDGYKLFEQYLEEIQFAPLLKFWCVLRGFKREYKNKDVRDMFRAANVIYKQLFKPKSGENKLIHDWVKEETKNNIATCLRSFSEESCKDKSRIINVFVEAQRELEERMRKNFYDDFLRSEIFLNYVQKLEIQCKPEEANSQSSNAEIFINELPKDAFKPLEGEKSSRFIPKTEYSNIQEKTMEGTLPSVPKIGDRMLKFLNEKLCQIKKEKEKKEKDEKEANYTLSKMRKLNGERFSGLPPQLLLDAMKDKLTNTSGNDASDQSILDEHISRVFSPDNSPITRSRSEVKPLPSNSLSSNPPLSRDDYIIDGLHSNVLPNDKYIYYPKKAQMNKHEAYKWSVTQNCNDSEQINQENKAFYRNRHKPLSMQRAFGDGISTTNLNVISEESSFTQRRQEFDCMLKSLPTPMYPSVVNDKFQSKVDATLKATDILTVGYRFAEDEVPYVKKLQGCHSLTLAQFKQLIPPRKGPSSFYFRKESNEFGTGYVMEEIFDDNEFLPIIEGKKIYCVIDSGLRH</sequence>
<evidence type="ECO:0000313" key="8">
    <source>
        <dbReference type="EMBL" id="RWS09186.1"/>
    </source>
</evidence>
<dbReference type="Pfam" id="PF08833">
    <property type="entry name" value="Axin_b-cat_bind"/>
    <property type="match status" value="1"/>
</dbReference>
<dbReference type="AlphaFoldDB" id="A0A443R1P3"/>
<dbReference type="SUPFAM" id="SSF48097">
    <property type="entry name" value="Regulator of G-protein signaling, RGS"/>
    <property type="match status" value="1"/>
</dbReference>
<dbReference type="SUPFAM" id="SSF54236">
    <property type="entry name" value="Ubiquitin-like"/>
    <property type="match status" value="1"/>
</dbReference>
<dbReference type="InterPro" id="IPR036305">
    <property type="entry name" value="RGS_sf"/>
</dbReference>
<gene>
    <name evidence="8" type="ORF">B4U79_14654</name>
</gene>
<dbReference type="PROSITE" id="PS50132">
    <property type="entry name" value="RGS"/>
    <property type="match status" value="1"/>
</dbReference>
<feature type="compositionally biased region" description="Polar residues" evidence="5">
    <location>
        <begin position="297"/>
        <end position="307"/>
    </location>
</feature>
<dbReference type="InterPro" id="IPR014936">
    <property type="entry name" value="Axin_b-cat-bd"/>
</dbReference>
<dbReference type="InterPro" id="IPR001158">
    <property type="entry name" value="DIX"/>
</dbReference>
<keyword evidence="3 4" id="KW-0879">Wnt signaling pathway</keyword>
<dbReference type="InterPro" id="IPR043581">
    <property type="entry name" value="Axin-like"/>
</dbReference>
<dbReference type="Pfam" id="PF00778">
    <property type="entry name" value="DIX"/>
    <property type="match status" value="1"/>
</dbReference>
<evidence type="ECO:0000256" key="2">
    <source>
        <dbReference type="ARBA" id="ARBA00022490"/>
    </source>
</evidence>
<feature type="domain" description="RGS" evidence="6">
    <location>
        <begin position="36"/>
        <end position="169"/>
    </location>
</feature>
<evidence type="ECO:0000259" key="7">
    <source>
        <dbReference type="PROSITE" id="PS50841"/>
    </source>
</evidence>
<dbReference type="InterPro" id="IPR044926">
    <property type="entry name" value="RGS_subdomain_2"/>
</dbReference>
<dbReference type="InterPro" id="IPR038207">
    <property type="entry name" value="DIX_dom_sf"/>
</dbReference>
<dbReference type="GO" id="GO:0005634">
    <property type="term" value="C:nucleus"/>
    <property type="evidence" value="ECO:0007669"/>
    <property type="project" value="TreeGrafter"/>
</dbReference>
<evidence type="ECO:0000313" key="9">
    <source>
        <dbReference type="Proteomes" id="UP000285301"/>
    </source>
</evidence>
<evidence type="ECO:0000256" key="3">
    <source>
        <dbReference type="ARBA" id="ARBA00022687"/>
    </source>
</evidence>
<organism evidence="8 9">
    <name type="scientific">Dinothrombium tinctorium</name>
    <dbReference type="NCBI Taxonomy" id="1965070"/>
    <lineage>
        <taxon>Eukaryota</taxon>
        <taxon>Metazoa</taxon>
        <taxon>Ecdysozoa</taxon>
        <taxon>Arthropoda</taxon>
        <taxon>Chelicerata</taxon>
        <taxon>Arachnida</taxon>
        <taxon>Acari</taxon>
        <taxon>Acariformes</taxon>
        <taxon>Trombidiformes</taxon>
        <taxon>Prostigmata</taxon>
        <taxon>Anystina</taxon>
        <taxon>Parasitengona</taxon>
        <taxon>Trombidioidea</taxon>
        <taxon>Trombidiidae</taxon>
        <taxon>Dinothrombium</taxon>
    </lineage>
</organism>
<keyword evidence="9" id="KW-1185">Reference proteome</keyword>
<dbReference type="STRING" id="1965070.A0A443R1P3"/>
<name>A0A443R1P3_9ACAR</name>
<dbReference type="GO" id="GO:0060090">
    <property type="term" value="F:molecular adaptor activity"/>
    <property type="evidence" value="ECO:0007669"/>
    <property type="project" value="TreeGrafter"/>
</dbReference>
<dbReference type="Gene3D" id="1.10.196.10">
    <property type="match status" value="1"/>
</dbReference>
<dbReference type="OrthoDB" id="10007451at2759"/>
<dbReference type="InterPro" id="IPR029071">
    <property type="entry name" value="Ubiquitin-like_domsf"/>
</dbReference>
<dbReference type="PANTHER" id="PTHR46102">
    <property type="entry name" value="AXIN"/>
    <property type="match status" value="1"/>
</dbReference>
<dbReference type="InterPro" id="IPR024066">
    <property type="entry name" value="RGS_subdom1/3"/>
</dbReference>
<comment type="caution">
    <text evidence="8">The sequence shown here is derived from an EMBL/GenBank/DDBJ whole genome shotgun (WGS) entry which is preliminary data.</text>
</comment>
<dbReference type="SMART" id="SM00315">
    <property type="entry name" value="RGS"/>
    <property type="match status" value="1"/>
</dbReference>
<dbReference type="GO" id="GO:0005886">
    <property type="term" value="C:plasma membrane"/>
    <property type="evidence" value="ECO:0007669"/>
    <property type="project" value="TreeGrafter"/>
</dbReference>
<evidence type="ECO:0000259" key="6">
    <source>
        <dbReference type="PROSITE" id="PS50132"/>
    </source>
</evidence>
<feature type="domain" description="DIX" evidence="7">
    <location>
        <begin position="471"/>
        <end position="555"/>
    </location>
</feature>
<keyword evidence="2" id="KW-0963">Cytoplasm</keyword>
<dbReference type="GO" id="GO:0032436">
    <property type="term" value="P:positive regulation of proteasomal ubiquitin-dependent protein catabolic process"/>
    <property type="evidence" value="ECO:0007669"/>
    <property type="project" value="TreeGrafter"/>
</dbReference>
<dbReference type="InterPro" id="IPR016137">
    <property type="entry name" value="RGS"/>
</dbReference>
<dbReference type="GO" id="GO:0030877">
    <property type="term" value="C:beta-catenin destruction complex"/>
    <property type="evidence" value="ECO:0007669"/>
    <property type="project" value="TreeGrafter"/>
</dbReference>
<dbReference type="PROSITE" id="PS50841">
    <property type="entry name" value="DIX"/>
    <property type="match status" value="1"/>
</dbReference>
<dbReference type="Pfam" id="PF00615">
    <property type="entry name" value="RGS"/>
    <property type="match status" value="1"/>
</dbReference>
<evidence type="ECO:0000256" key="4">
    <source>
        <dbReference type="PROSITE-ProRule" id="PRU00069"/>
    </source>
</evidence>
<dbReference type="GO" id="GO:0048468">
    <property type="term" value="P:cell development"/>
    <property type="evidence" value="ECO:0007669"/>
    <property type="project" value="TreeGrafter"/>
</dbReference>
<dbReference type="GO" id="GO:0008013">
    <property type="term" value="F:beta-catenin binding"/>
    <property type="evidence" value="ECO:0007669"/>
    <property type="project" value="TreeGrafter"/>
</dbReference>
<evidence type="ECO:0008006" key="10">
    <source>
        <dbReference type="Google" id="ProtNLM"/>
    </source>
</evidence>
<dbReference type="SMART" id="SM00021">
    <property type="entry name" value="DAX"/>
    <property type="match status" value="1"/>
</dbReference>
<comment type="subcellular location">
    <subcellularLocation>
        <location evidence="1">Cytoplasm</location>
    </subcellularLocation>
</comment>
<dbReference type="EMBL" id="NCKU01002620">
    <property type="protein sequence ID" value="RWS09186.1"/>
    <property type="molecule type" value="Genomic_DNA"/>
</dbReference>
<dbReference type="Gene3D" id="2.40.240.130">
    <property type="match status" value="1"/>
</dbReference>
<dbReference type="GO" id="GO:0090090">
    <property type="term" value="P:negative regulation of canonical Wnt signaling pathway"/>
    <property type="evidence" value="ECO:0007669"/>
    <property type="project" value="InterPro"/>
</dbReference>
<evidence type="ECO:0000256" key="1">
    <source>
        <dbReference type="ARBA" id="ARBA00004496"/>
    </source>
</evidence>